<dbReference type="PANTHER" id="PTHR30636:SF3">
    <property type="entry name" value="UPF0701 PROTEIN YICC"/>
    <property type="match status" value="1"/>
</dbReference>
<dbReference type="InterPro" id="IPR013551">
    <property type="entry name" value="YicC-like_C"/>
</dbReference>
<gene>
    <name evidence="8" type="ORF">IAB06_03225</name>
</gene>
<keyword evidence="2" id="KW-0540">Nuclease</keyword>
<dbReference type="Proteomes" id="UP000824099">
    <property type="component" value="Unassembled WGS sequence"/>
</dbReference>
<dbReference type="InterPro" id="IPR005229">
    <property type="entry name" value="YicC/YloC-like"/>
</dbReference>
<organism evidence="8 9">
    <name type="scientific">Candidatus Avacidaminococcus intestinavium</name>
    <dbReference type="NCBI Taxonomy" id="2840684"/>
    <lineage>
        <taxon>Bacteria</taxon>
        <taxon>Bacillati</taxon>
        <taxon>Bacillota</taxon>
        <taxon>Negativicutes</taxon>
        <taxon>Acidaminococcales</taxon>
        <taxon>Acidaminococcaceae</taxon>
        <taxon>Acidaminococcaceae incertae sedis</taxon>
        <taxon>Candidatus Avacidaminococcus</taxon>
    </lineage>
</organism>
<name>A0A9D1SKP9_9FIRM</name>
<reference evidence="8" key="1">
    <citation type="submission" date="2020-10" db="EMBL/GenBank/DDBJ databases">
        <authorList>
            <person name="Gilroy R."/>
        </authorList>
    </citation>
    <scope>NUCLEOTIDE SEQUENCE</scope>
    <source>
        <strain evidence="8">CHK160-1198</strain>
    </source>
</reference>
<evidence type="ECO:0000256" key="1">
    <source>
        <dbReference type="ARBA" id="ARBA00001968"/>
    </source>
</evidence>
<evidence type="ECO:0000256" key="5">
    <source>
        <dbReference type="ARBA" id="ARBA00035648"/>
    </source>
</evidence>
<dbReference type="Pfam" id="PF08340">
    <property type="entry name" value="YicC-like_C"/>
    <property type="match status" value="1"/>
</dbReference>
<dbReference type="Pfam" id="PF03755">
    <property type="entry name" value="YicC-like_N"/>
    <property type="match status" value="1"/>
</dbReference>
<keyword evidence="4" id="KW-0378">Hydrolase</keyword>
<dbReference type="EMBL" id="DVNI01000045">
    <property type="protein sequence ID" value="HIU64039.1"/>
    <property type="molecule type" value="Genomic_DNA"/>
</dbReference>
<protein>
    <submittedName>
        <fullName evidence="8">YicC family protein</fullName>
    </submittedName>
</protein>
<dbReference type="GO" id="GO:0004521">
    <property type="term" value="F:RNA endonuclease activity"/>
    <property type="evidence" value="ECO:0007669"/>
    <property type="project" value="InterPro"/>
</dbReference>
<feature type="domain" description="Endoribonuclease YicC-like N-terminal" evidence="6">
    <location>
        <begin position="2"/>
        <end position="161"/>
    </location>
</feature>
<feature type="domain" description="Endoribonuclease YicC-like C-terminal" evidence="7">
    <location>
        <begin position="178"/>
        <end position="299"/>
    </location>
</feature>
<dbReference type="NCBIfam" id="TIGR00255">
    <property type="entry name" value="YicC/YloC family endoribonuclease"/>
    <property type="match status" value="1"/>
</dbReference>
<accession>A0A9D1SKP9</accession>
<dbReference type="AlphaFoldDB" id="A0A9D1SKP9"/>
<proteinExistence type="inferred from homology"/>
<keyword evidence="3" id="KW-0255">Endonuclease</keyword>
<dbReference type="PANTHER" id="PTHR30636">
    <property type="entry name" value="UPF0701 PROTEIN YICC"/>
    <property type="match status" value="1"/>
</dbReference>
<dbReference type="GO" id="GO:0016787">
    <property type="term" value="F:hydrolase activity"/>
    <property type="evidence" value="ECO:0007669"/>
    <property type="project" value="UniProtKB-KW"/>
</dbReference>
<dbReference type="InterPro" id="IPR013527">
    <property type="entry name" value="YicC-like_N"/>
</dbReference>
<evidence type="ECO:0000256" key="2">
    <source>
        <dbReference type="ARBA" id="ARBA00022722"/>
    </source>
</evidence>
<comment type="similarity">
    <text evidence="5">Belongs to the YicC/YloC family.</text>
</comment>
<evidence type="ECO:0000259" key="6">
    <source>
        <dbReference type="Pfam" id="PF03755"/>
    </source>
</evidence>
<comment type="caution">
    <text evidence="8">The sequence shown here is derived from an EMBL/GenBank/DDBJ whole genome shotgun (WGS) entry which is preliminary data.</text>
</comment>
<evidence type="ECO:0000313" key="9">
    <source>
        <dbReference type="Proteomes" id="UP000824099"/>
    </source>
</evidence>
<sequence>MLRSMTGFGRGEYNDDKLSFVIEIKTVNHRYNEVAIRLPRFLNAVEDRIRKTILKTVSRGRADVFITASYDNTEGCIVKVDKALAKAYHEALQEIAMAVNYEGVKLSEQAEIFHLSRCADVISVREGYFSVESLWPQMLQAIEQALQNLVEMRSAEGMNIQKDLLARADTIADKLSLVEAKAPQVVVEYEKRMTERISEVLKNFEQSPDPERLLQEVAIFADRVNVTEEIVRLKSHIKQFRHMLESGEPVGRKMDFLIQEFNREANTIASKANDFNIAQIVVEIKGEIEKIREQVQNIE</sequence>
<reference evidence="8" key="2">
    <citation type="journal article" date="2021" name="PeerJ">
        <title>Extensive microbial diversity within the chicken gut microbiome revealed by metagenomics and culture.</title>
        <authorList>
            <person name="Gilroy R."/>
            <person name="Ravi A."/>
            <person name="Getino M."/>
            <person name="Pursley I."/>
            <person name="Horton D.L."/>
            <person name="Alikhan N.F."/>
            <person name="Baker D."/>
            <person name="Gharbi K."/>
            <person name="Hall N."/>
            <person name="Watson M."/>
            <person name="Adriaenssens E.M."/>
            <person name="Foster-Nyarko E."/>
            <person name="Jarju S."/>
            <person name="Secka A."/>
            <person name="Antonio M."/>
            <person name="Oren A."/>
            <person name="Chaudhuri R.R."/>
            <person name="La Ragione R."/>
            <person name="Hildebrand F."/>
            <person name="Pallen M.J."/>
        </authorList>
    </citation>
    <scope>NUCLEOTIDE SEQUENCE</scope>
    <source>
        <strain evidence="8">CHK160-1198</strain>
    </source>
</reference>
<comment type="cofactor">
    <cofactor evidence="1">
        <name>a divalent metal cation</name>
        <dbReference type="ChEBI" id="CHEBI:60240"/>
    </cofactor>
</comment>
<evidence type="ECO:0000259" key="7">
    <source>
        <dbReference type="Pfam" id="PF08340"/>
    </source>
</evidence>
<evidence type="ECO:0000256" key="4">
    <source>
        <dbReference type="ARBA" id="ARBA00022801"/>
    </source>
</evidence>
<evidence type="ECO:0000313" key="8">
    <source>
        <dbReference type="EMBL" id="HIU64039.1"/>
    </source>
</evidence>
<evidence type="ECO:0000256" key="3">
    <source>
        <dbReference type="ARBA" id="ARBA00022759"/>
    </source>
</evidence>